<evidence type="ECO:0000313" key="2">
    <source>
        <dbReference type="Proteomes" id="UP001362999"/>
    </source>
</evidence>
<sequence length="187" mass="20652">MAFPVMNAERLEEVKLYLSTLPTGGIRRRGLMFPTGEKDPYIITVPTTAQPAIGAAGIAFQYCFGLVQEVVSMPIDMAIIAPTEWLAGAYPPMAILHVDQNQREGHPLCTSVNDALNEGTSDPSVWYGNVLVFPFCTQTGMLQSLPESLDNWAAIIAMHFIRDWLRAKRQGGQFPAVLKFELHDCPT</sequence>
<keyword evidence="2" id="KW-1185">Reference proteome</keyword>
<comment type="caution">
    <text evidence="1">The sequence shown here is derived from an EMBL/GenBank/DDBJ whole genome shotgun (WGS) entry which is preliminary data.</text>
</comment>
<proteinExistence type="predicted"/>
<name>A0AAV9ZR39_9AGAR</name>
<accession>A0AAV9ZR39</accession>
<gene>
    <name evidence="1" type="ORF">R3P38DRAFT_2804131</name>
</gene>
<dbReference type="EMBL" id="JAWWNJ010000119">
    <property type="protein sequence ID" value="KAK6988877.1"/>
    <property type="molecule type" value="Genomic_DNA"/>
</dbReference>
<organism evidence="1 2">
    <name type="scientific">Favolaschia claudopus</name>
    <dbReference type="NCBI Taxonomy" id="2862362"/>
    <lineage>
        <taxon>Eukaryota</taxon>
        <taxon>Fungi</taxon>
        <taxon>Dikarya</taxon>
        <taxon>Basidiomycota</taxon>
        <taxon>Agaricomycotina</taxon>
        <taxon>Agaricomycetes</taxon>
        <taxon>Agaricomycetidae</taxon>
        <taxon>Agaricales</taxon>
        <taxon>Marasmiineae</taxon>
        <taxon>Mycenaceae</taxon>
        <taxon>Favolaschia</taxon>
    </lineage>
</organism>
<reference evidence="1 2" key="1">
    <citation type="journal article" date="2024" name="J Genomics">
        <title>Draft genome sequencing and assembly of Favolaschia claudopus CIRM-BRFM 2984 isolated from oak limbs.</title>
        <authorList>
            <person name="Navarro D."/>
            <person name="Drula E."/>
            <person name="Chaduli D."/>
            <person name="Cazenave R."/>
            <person name="Ahrendt S."/>
            <person name="Wang J."/>
            <person name="Lipzen A."/>
            <person name="Daum C."/>
            <person name="Barry K."/>
            <person name="Grigoriev I.V."/>
            <person name="Favel A."/>
            <person name="Rosso M.N."/>
            <person name="Martin F."/>
        </authorList>
    </citation>
    <scope>NUCLEOTIDE SEQUENCE [LARGE SCALE GENOMIC DNA]</scope>
    <source>
        <strain evidence="1 2">CIRM-BRFM 2984</strain>
    </source>
</reference>
<evidence type="ECO:0000313" key="1">
    <source>
        <dbReference type="EMBL" id="KAK6988877.1"/>
    </source>
</evidence>
<dbReference type="Proteomes" id="UP001362999">
    <property type="component" value="Unassembled WGS sequence"/>
</dbReference>
<protein>
    <submittedName>
        <fullName evidence="1">Uncharacterized protein</fullName>
    </submittedName>
</protein>
<dbReference type="AlphaFoldDB" id="A0AAV9ZR39"/>